<feature type="transmembrane region" description="Helical" evidence="8">
    <location>
        <begin position="64"/>
        <end position="84"/>
    </location>
</feature>
<dbReference type="PANTHER" id="PTHR48022:SF79">
    <property type="entry name" value="LACTOSE PERMEASE, PUTATIVE (AFU_ORTHOLOGUE AFUA_6G01860)-RELATED"/>
    <property type="match status" value="1"/>
</dbReference>
<feature type="domain" description="Major facilitator superfamily (MFS) profile" evidence="9">
    <location>
        <begin position="1"/>
        <end position="438"/>
    </location>
</feature>
<dbReference type="RefSeq" id="XP_064707113.1">
    <property type="nucleotide sequence ID" value="XM_064845568.1"/>
</dbReference>
<evidence type="ECO:0000256" key="4">
    <source>
        <dbReference type="ARBA" id="ARBA00022692"/>
    </source>
</evidence>
<feature type="transmembrane region" description="Helical" evidence="8">
    <location>
        <begin position="386"/>
        <end position="403"/>
    </location>
</feature>
<reference evidence="10 11" key="1">
    <citation type="submission" date="2023-08" db="EMBL/GenBank/DDBJ databases">
        <title>Black Yeasts Isolated from many extreme environments.</title>
        <authorList>
            <person name="Coleine C."/>
            <person name="Stajich J.E."/>
            <person name="Selbmann L."/>
        </authorList>
    </citation>
    <scope>NUCLEOTIDE SEQUENCE [LARGE SCALE GENOMIC DNA]</scope>
    <source>
        <strain evidence="10 11">CCFEE 5792</strain>
    </source>
</reference>
<evidence type="ECO:0000256" key="8">
    <source>
        <dbReference type="SAM" id="Phobius"/>
    </source>
</evidence>
<comment type="similarity">
    <text evidence="2 7">Belongs to the major facilitator superfamily. Sugar transporter (TC 2.A.1.1) family.</text>
</comment>
<comment type="caution">
    <text evidence="10">The sequence shown here is derived from an EMBL/GenBank/DDBJ whole genome shotgun (WGS) entry which is preliminary data.</text>
</comment>
<keyword evidence="4 8" id="KW-0812">Transmembrane</keyword>
<proteinExistence type="inferred from homology"/>
<dbReference type="AlphaFoldDB" id="A0AAV9NBX9"/>
<feature type="transmembrane region" description="Helical" evidence="8">
    <location>
        <begin position="37"/>
        <end position="57"/>
    </location>
</feature>
<dbReference type="FunFam" id="1.20.1250.20:FF:000134">
    <property type="entry name" value="MFS sugar transporter protein"/>
    <property type="match status" value="1"/>
</dbReference>
<feature type="transmembrane region" description="Helical" evidence="8">
    <location>
        <begin position="289"/>
        <end position="307"/>
    </location>
</feature>
<feature type="transmembrane region" description="Helical" evidence="8">
    <location>
        <begin position="346"/>
        <end position="365"/>
    </location>
</feature>
<evidence type="ECO:0000313" key="10">
    <source>
        <dbReference type="EMBL" id="KAK5053988.1"/>
    </source>
</evidence>
<dbReference type="NCBIfam" id="TIGR00879">
    <property type="entry name" value="SP"/>
    <property type="match status" value="1"/>
</dbReference>
<dbReference type="InterPro" id="IPR005828">
    <property type="entry name" value="MFS_sugar_transport-like"/>
</dbReference>
<feature type="transmembrane region" description="Helical" evidence="8">
    <location>
        <begin position="159"/>
        <end position="176"/>
    </location>
</feature>
<dbReference type="PROSITE" id="PS00216">
    <property type="entry name" value="SUGAR_TRANSPORT_1"/>
    <property type="match status" value="1"/>
</dbReference>
<protein>
    <recommendedName>
        <fullName evidence="9">Major facilitator superfamily (MFS) profile domain-containing protein</fullName>
    </recommendedName>
</protein>
<name>A0AAV9NBX9_9EURO</name>
<feature type="transmembrane region" description="Helical" evidence="8">
    <location>
        <begin position="124"/>
        <end position="147"/>
    </location>
</feature>
<organism evidence="10 11">
    <name type="scientific">Exophiala bonariae</name>
    <dbReference type="NCBI Taxonomy" id="1690606"/>
    <lineage>
        <taxon>Eukaryota</taxon>
        <taxon>Fungi</taxon>
        <taxon>Dikarya</taxon>
        <taxon>Ascomycota</taxon>
        <taxon>Pezizomycotina</taxon>
        <taxon>Eurotiomycetes</taxon>
        <taxon>Chaetothyriomycetidae</taxon>
        <taxon>Chaetothyriales</taxon>
        <taxon>Herpotrichiellaceae</taxon>
        <taxon>Exophiala</taxon>
    </lineage>
</organism>
<dbReference type="InterPro" id="IPR005829">
    <property type="entry name" value="Sugar_transporter_CS"/>
</dbReference>
<feature type="transmembrane region" description="Helical" evidence="8">
    <location>
        <begin position="248"/>
        <end position="269"/>
    </location>
</feature>
<dbReference type="GeneID" id="89970166"/>
<evidence type="ECO:0000256" key="3">
    <source>
        <dbReference type="ARBA" id="ARBA00022448"/>
    </source>
</evidence>
<dbReference type="InterPro" id="IPR036259">
    <property type="entry name" value="MFS_trans_sf"/>
</dbReference>
<evidence type="ECO:0000259" key="9">
    <source>
        <dbReference type="PROSITE" id="PS50850"/>
    </source>
</evidence>
<comment type="subcellular location">
    <subcellularLocation>
        <location evidence="1">Membrane</location>
        <topology evidence="1">Multi-pass membrane protein</topology>
    </subcellularLocation>
</comment>
<evidence type="ECO:0000256" key="6">
    <source>
        <dbReference type="ARBA" id="ARBA00023136"/>
    </source>
</evidence>
<feature type="transmembrane region" description="Helical" evidence="8">
    <location>
        <begin position="314"/>
        <end position="334"/>
    </location>
</feature>
<evidence type="ECO:0000256" key="1">
    <source>
        <dbReference type="ARBA" id="ARBA00004141"/>
    </source>
</evidence>
<keyword evidence="11" id="KW-1185">Reference proteome</keyword>
<dbReference type="InterPro" id="IPR050360">
    <property type="entry name" value="MFS_Sugar_Transporters"/>
</dbReference>
<sequence length="478" mass="52939">MNGVMNGYDGSVMSAINAMVPFQDRFKIGKTGELNGAVFSIYTVGNIFGSFICGYVMDRWGRRASMFGGASCIITGSILQASSFHLPQFILGRFIVGLGTPMCSTAAPTFLVEMAFPTWRGLAGGLYNVLGWYIGANIAAWGCYGTNTLTNDWAWRTPYIVQACPATIVVSVVWFLPESPRWLWSQNKKEKSIAILTKYHGNKNPDSALVALEIQEIKESLDVEAELKNRNWNYKVLVNTRPARYRMWLVMLVSVFAQFIGGAVISYYLPVMVDGIGIHDSSRQLLLNGLNTVISFVSGIFGSFFVDKVGRRPLFLWGTFLTGLVYIPITVLAARADQSGDIPTGQGYAFIAMIFSYGIFWSFCWTPLQALYPAEILNNEIRAKGMAAKGLISGIASFINTFGTSVSLKRIGWKTYIIFLVLHFVHLGLMYLAVVESKQRTLEELEEIFKDPKPVKRSLQKTAIVVGRGVGVKVEEDA</sequence>
<evidence type="ECO:0000256" key="2">
    <source>
        <dbReference type="ARBA" id="ARBA00010992"/>
    </source>
</evidence>
<feature type="transmembrane region" description="Helical" evidence="8">
    <location>
        <begin position="90"/>
        <end position="112"/>
    </location>
</feature>
<dbReference type="GO" id="GO:0005351">
    <property type="term" value="F:carbohydrate:proton symporter activity"/>
    <property type="evidence" value="ECO:0007669"/>
    <property type="project" value="TreeGrafter"/>
</dbReference>
<dbReference type="Pfam" id="PF00083">
    <property type="entry name" value="Sugar_tr"/>
    <property type="match status" value="1"/>
</dbReference>
<dbReference type="PROSITE" id="PS50850">
    <property type="entry name" value="MFS"/>
    <property type="match status" value="1"/>
</dbReference>
<evidence type="ECO:0000256" key="7">
    <source>
        <dbReference type="RuleBase" id="RU003346"/>
    </source>
</evidence>
<feature type="transmembrane region" description="Helical" evidence="8">
    <location>
        <begin position="415"/>
        <end position="434"/>
    </location>
</feature>
<dbReference type="EMBL" id="JAVRRD010000011">
    <property type="protein sequence ID" value="KAK5053988.1"/>
    <property type="molecule type" value="Genomic_DNA"/>
</dbReference>
<dbReference type="InterPro" id="IPR020846">
    <property type="entry name" value="MFS_dom"/>
</dbReference>
<keyword evidence="3 7" id="KW-0813">Transport</keyword>
<dbReference type="PANTHER" id="PTHR48022">
    <property type="entry name" value="PLASTIDIC GLUCOSE TRANSPORTER 4"/>
    <property type="match status" value="1"/>
</dbReference>
<accession>A0AAV9NBX9</accession>
<dbReference type="Proteomes" id="UP001358417">
    <property type="component" value="Unassembled WGS sequence"/>
</dbReference>
<dbReference type="PRINTS" id="PR00171">
    <property type="entry name" value="SUGRTRNSPORT"/>
</dbReference>
<dbReference type="SUPFAM" id="SSF103473">
    <property type="entry name" value="MFS general substrate transporter"/>
    <property type="match status" value="1"/>
</dbReference>
<evidence type="ECO:0000313" key="11">
    <source>
        <dbReference type="Proteomes" id="UP001358417"/>
    </source>
</evidence>
<keyword evidence="5 8" id="KW-1133">Transmembrane helix</keyword>
<dbReference type="InterPro" id="IPR003663">
    <property type="entry name" value="Sugar/inositol_transpt"/>
</dbReference>
<evidence type="ECO:0000256" key="5">
    <source>
        <dbReference type="ARBA" id="ARBA00022989"/>
    </source>
</evidence>
<dbReference type="GO" id="GO:0016020">
    <property type="term" value="C:membrane"/>
    <property type="evidence" value="ECO:0007669"/>
    <property type="project" value="UniProtKB-SubCell"/>
</dbReference>
<keyword evidence="6 8" id="KW-0472">Membrane</keyword>
<dbReference type="Gene3D" id="1.20.1250.20">
    <property type="entry name" value="MFS general substrate transporter like domains"/>
    <property type="match status" value="1"/>
</dbReference>
<gene>
    <name evidence="10" type="ORF">LTR84_001950</name>
</gene>